<feature type="signal peptide" evidence="1">
    <location>
        <begin position="1"/>
        <end position="16"/>
    </location>
</feature>
<dbReference type="Gene3D" id="3.10.20.90">
    <property type="entry name" value="Phosphatidylinositol 3-kinase Catalytic Subunit, Chain A, domain 1"/>
    <property type="match status" value="1"/>
</dbReference>
<comment type="caution">
    <text evidence="2">The sequence shown here is derived from an EMBL/GenBank/DDBJ whole genome shotgun (WGS) entry which is preliminary data.</text>
</comment>
<dbReference type="EMBL" id="CAJPIN010002213">
    <property type="protein sequence ID" value="CAG2055210.1"/>
    <property type="molecule type" value="Genomic_DNA"/>
</dbReference>
<evidence type="ECO:0000313" key="2">
    <source>
        <dbReference type="EMBL" id="CAG2055210.1"/>
    </source>
</evidence>
<evidence type="ECO:0000313" key="3">
    <source>
        <dbReference type="Proteomes" id="UP001153148"/>
    </source>
</evidence>
<dbReference type="InterPro" id="IPR029071">
    <property type="entry name" value="Ubiquitin-like_domsf"/>
</dbReference>
<feature type="chain" id="PRO_5046772450" description="Ubiquitin-like domain-containing protein" evidence="1">
    <location>
        <begin position="17"/>
        <end position="110"/>
    </location>
</feature>
<evidence type="ECO:0008006" key="4">
    <source>
        <dbReference type="Google" id="ProtNLM"/>
    </source>
</evidence>
<accession>A0ABN7NHD9</accession>
<dbReference type="SUPFAM" id="SSF54236">
    <property type="entry name" value="Ubiquitin-like"/>
    <property type="match status" value="1"/>
</dbReference>
<dbReference type="Proteomes" id="UP001153148">
    <property type="component" value="Unassembled WGS sequence"/>
</dbReference>
<evidence type="ECO:0000256" key="1">
    <source>
        <dbReference type="SAM" id="SignalP"/>
    </source>
</evidence>
<gene>
    <name evidence="2" type="ORF">TPAB3V08_LOCUS2216</name>
</gene>
<reference evidence="2" key="1">
    <citation type="submission" date="2021-03" db="EMBL/GenBank/DDBJ databases">
        <authorList>
            <person name="Tran Van P."/>
        </authorList>
    </citation>
    <scope>NUCLEOTIDE SEQUENCE</scope>
</reference>
<keyword evidence="3" id="KW-1185">Reference proteome</keyword>
<protein>
    <recommendedName>
        <fullName evidence="4">Ubiquitin-like domain-containing protein</fullName>
    </recommendedName>
</protein>
<name>A0ABN7NHD9_TIMPD</name>
<organism evidence="2 3">
    <name type="scientific">Timema podura</name>
    <name type="common">Walking stick</name>
    <dbReference type="NCBI Taxonomy" id="61482"/>
    <lineage>
        <taxon>Eukaryota</taxon>
        <taxon>Metazoa</taxon>
        <taxon>Ecdysozoa</taxon>
        <taxon>Arthropoda</taxon>
        <taxon>Hexapoda</taxon>
        <taxon>Insecta</taxon>
        <taxon>Pterygota</taxon>
        <taxon>Neoptera</taxon>
        <taxon>Polyneoptera</taxon>
        <taxon>Phasmatodea</taxon>
        <taxon>Timematodea</taxon>
        <taxon>Timematoidea</taxon>
        <taxon>Timematidae</taxon>
        <taxon>Timema</taxon>
    </lineage>
</organism>
<keyword evidence="1" id="KW-0732">Signal</keyword>
<proteinExistence type="predicted"/>
<sequence length="110" mass="12631">MAAMFIQLLIPVCQLADQSIRPRQHEHMDHDLTFISRHGPYIPIKLSVPDTMSILRVRSLSRKLFNTGTQLPVVTYRSTKMLGKEIELDDDLSDLHFFAVENEDTIVVHS</sequence>